<dbReference type="AlphaFoldDB" id="A0A158SYX6"/>
<dbReference type="EMBL" id="JMQP01000002">
    <property type="protein sequence ID" value="KIS36070.1"/>
    <property type="molecule type" value="Genomic_DNA"/>
</dbReference>
<comment type="caution">
    <text evidence="1">The sequence shown here is derived from an EMBL/GenBank/DDBJ whole genome shotgun (WGS) entry which is preliminary data.</text>
</comment>
<reference evidence="1 2" key="1">
    <citation type="submission" date="2014-05" db="EMBL/GenBank/DDBJ databases">
        <title>Methylome analysis of the phasevarions of Haemophilus influenzae.</title>
        <authorList>
            <person name="Atack J.M."/>
            <person name="Fox K.L."/>
            <person name="Power P.M."/>
            <person name="Clark T."/>
            <person name="Jurcisek J."/>
            <person name="Korlach J."/>
            <person name="Bakaletz L.O."/>
            <person name="Jennings M.P."/>
        </authorList>
    </citation>
    <scope>NUCLEOTIDE SEQUENCE [LARGE SCALE GENOMIC DNA]</scope>
    <source>
        <strain evidence="1 2">1209</strain>
    </source>
</reference>
<name>A0A158SYX6_HAEIF</name>
<sequence length="36" mass="4345">MGRNYSPFFYRFPFPKSIAKTAIFCYNLAQFLFTKE</sequence>
<dbReference type="Proteomes" id="UP000050700">
    <property type="component" value="Unassembled WGS sequence"/>
</dbReference>
<protein>
    <submittedName>
        <fullName evidence="1">Uncharacterized protein</fullName>
    </submittedName>
</protein>
<evidence type="ECO:0000313" key="2">
    <source>
        <dbReference type="Proteomes" id="UP000050700"/>
    </source>
</evidence>
<dbReference type="PATRIC" id="fig|727.582.peg.1553"/>
<proteinExistence type="predicted"/>
<gene>
    <name evidence="1" type="ORF">NTHI1209_01710</name>
</gene>
<evidence type="ECO:0000313" key="1">
    <source>
        <dbReference type="EMBL" id="KIS36070.1"/>
    </source>
</evidence>
<accession>A0A158SYX6</accession>
<organism evidence="1 2">
    <name type="scientific">Haemophilus influenzae</name>
    <dbReference type="NCBI Taxonomy" id="727"/>
    <lineage>
        <taxon>Bacteria</taxon>
        <taxon>Pseudomonadati</taxon>
        <taxon>Pseudomonadota</taxon>
        <taxon>Gammaproteobacteria</taxon>
        <taxon>Pasteurellales</taxon>
        <taxon>Pasteurellaceae</taxon>
        <taxon>Haemophilus</taxon>
    </lineage>
</organism>